<dbReference type="GO" id="GO:0008270">
    <property type="term" value="F:zinc ion binding"/>
    <property type="evidence" value="ECO:0007669"/>
    <property type="project" value="InterPro"/>
</dbReference>
<dbReference type="PANTHER" id="PTHR10201:SF268">
    <property type="entry name" value="PEPTIDASE METALLOPEPTIDASE DOMAIN-CONTAINING PROTEIN"/>
    <property type="match status" value="1"/>
</dbReference>
<dbReference type="STRING" id="3775.A0A1Q3AQT6"/>
<reference evidence="16" key="1">
    <citation type="submission" date="2016-04" db="EMBL/GenBank/DDBJ databases">
        <title>Cephalotus genome sequencing.</title>
        <authorList>
            <person name="Fukushima K."/>
            <person name="Hasebe M."/>
            <person name="Fang X."/>
        </authorList>
    </citation>
    <scope>NUCLEOTIDE SEQUENCE [LARGE SCALE GENOMIC DNA]</scope>
    <source>
        <strain evidence="16">cv. St1</strain>
    </source>
</reference>
<evidence type="ECO:0000313" key="15">
    <source>
        <dbReference type="EMBL" id="GAV58089.1"/>
    </source>
</evidence>
<keyword evidence="11" id="KW-0106">Calcium</keyword>
<feature type="binding site" evidence="11">
    <location>
        <position position="230"/>
    </location>
    <ligand>
        <name>Zn(2+)</name>
        <dbReference type="ChEBI" id="CHEBI:29105"/>
        <label>1</label>
    </ligand>
</feature>
<feature type="binding site" evidence="11">
    <location>
        <position position="297"/>
    </location>
    <ligand>
        <name>Zn(2+)</name>
        <dbReference type="ChEBI" id="CHEBI:29105"/>
        <label>2</label>
        <note>catalytic</note>
    </ligand>
</feature>
<feature type="active site" evidence="10">
    <location>
        <position position="280"/>
    </location>
</feature>
<proteinExistence type="inferred from homology"/>
<evidence type="ECO:0000256" key="7">
    <source>
        <dbReference type="ARBA" id="ARBA00023049"/>
    </source>
</evidence>
<feature type="binding site" evidence="11">
    <location>
        <position position="257"/>
    </location>
    <ligand>
        <name>Ca(2+)</name>
        <dbReference type="ChEBI" id="CHEBI:29108"/>
        <label>3</label>
    </ligand>
</feature>
<dbReference type="FunFam" id="3.40.390.10:FF:000018">
    <property type="entry name" value="Metalloendoproteinase 1"/>
    <property type="match status" value="1"/>
</dbReference>
<dbReference type="InterPro" id="IPR002477">
    <property type="entry name" value="Peptidoglycan-bd-like"/>
</dbReference>
<evidence type="ECO:0000313" key="16">
    <source>
        <dbReference type="Proteomes" id="UP000187406"/>
    </source>
</evidence>
<evidence type="ECO:0000256" key="9">
    <source>
        <dbReference type="ARBA" id="ARBA00023180"/>
    </source>
</evidence>
<comment type="caution">
    <text evidence="15">The sequence shown here is derived from an EMBL/GenBank/DDBJ whole genome shotgun (WGS) entry which is preliminary data.</text>
</comment>
<dbReference type="InterPro" id="IPR021158">
    <property type="entry name" value="Pept_M10A_Zn_BS"/>
</dbReference>
<feature type="binding site" evidence="11">
    <location>
        <position position="260"/>
    </location>
    <ligand>
        <name>Ca(2+)</name>
        <dbReference type="ChEBI" id="CHEBI:29108"/>
        <label>3</label>
    </ligand>
</feature>
<feature type="binding site" evidence="11">
    <location>
        <position position="279"/>
    </location>
    <ligand>
        <name>Zn(2+)</name>
        <dbReference type="ChEBI" id="CHEBI:29105"/>
        <label>2</label>
        <note>catalytic</note>
    </ligand>
</feature>
<dbReference type="InterPro" id="IPR006026">
    <property type="entry name" value="Peptidase_Metallo"/>
</dbReference>
<keyword evidence="13" id="KW-1133">Transmembrane helix</keyword>
<comment type="similarity">
    <text evidence="1">Belongs to the peptidase M10A family. Matrix metalloproteinases (MMPs) subfamily.</text>
</comment>
<evidence type="ECO:0000256" key="10">
    <source>
        <dbReference type="PIRSR" id="PIRSR621190-1"/>
    </source>
</evidence>
<dbReference type="SUPFAM" id="SSF47090">
    <property type="entry name" value="PGBD-like"/>
    <property type="match status" value="1"/>
</dbReference>
<keyword evidence="13" id="KW-0472">Membrane</keyword>
<gene>
    <name evidence="15" type="ORF">CFOL_v3_01623</name>
</gene>
<dbReference type="InterPro" id="IPR024079">
    <property type="entry name" value="MetalloPept_cat_dom_sf"/>
</dbReference>
<evidence type="ECO:0000256" key="2">
    <source>
        <dbReference type="ARBA" id="ARBA00022670"/>
    </source>
</evidence>
<dbReference type="CDD" id="cd04278">
    <property type="entry name" value="ZnMc_MMP"/>
    <property type="match status" value="1"/>
</dbReference>
<feature type="binding site" evidence="11">
    <location>
        <position position="238"/>
    </location>
    <ligand>
        <name>Ca(2+)</name>
        <dbReference type="ChEBI" id="CHEBI:29108"/>
        <label>3</label>
    </ligand>
</feature>
<feature type="binding site" evidence="11">
    <location>
        <position position="289"/>
    </location>
    <ligand>
        <name>Zn(2+)</name>
        <dbReference type="ChEBI" id="CHEBI:29105"/>
        <label>2</label>
        <note>catalytic</note>
    </ligand>
</feature>
<dbReference type="PANTHER" id="PTHR10201">
    <property type="entry name" value="MATRIX METALLOPROTEINASE"/>
    <property type="match status" value="1"/>
</dbReference>
<protein>
    <submittedName>
        <fullName evidence="15">Peptidase_M10 domain-containing protein/PG_binding_1 domain-containing protein</fullName>
    </submittedName>
</protein>
<dbReference type="SMART" id="SM00235">
    <property type="entry name" value="ZnMc"/>
    <property type="match status" value="1"/>
</dbReference>
<keyword evidence="5" id="KW-0378">Hydrolase</keyword>
<sequence length="323" mass="35705">VNTKQANKEPPLLTTKYCNKMALKLANLFVVVLLILAAKPFNVHSRTSKSPATSFTYFQNLEGSYKGQTPKGLQEVKHYLKAFGYYPHGSDLITDDFDDLLDTALKTYQKNYNLKVSGILDADTIKQMKKPRCGVPDIINGKTKNGKKTSDPPPFVALYTFFNGMPKWPSTKKNFTYSFSSSVQVVDMSVLRDVASNAFQKWADVSGFTFAEAPNGAPSDMVIGFQRGDHGDGSPFDGPGRTVAHAFAPTDGRFHYDADENWSTDPMYDELDLESVAVHEIGHLLGLGHSTDPNAVMYAEIEAGTIKRDLDQDDIDGIHSLYP</sequence>
<dbReference type="GO" id="GO:0030198">
    <property type="term" value="P:extracellular matrix organization"/>
    <property type="evidence" value="ECO:0007669"/>
    <property type="project" value="TreeGrafter"/>
</dbReference>
<dbReference type="InterPro" id="IPR021190">
    <property type="entry name" value="Pept_M10A"/>
</dbReference>
<keyword evidence="8" id="KW-0865">Zymogen</keyword>
<dbReference type="InParanoid" id="A0A1Q3AQT6"/>
<dbReference type="OrthoDB" id="406838at2759"/>
<keyword evidence="13" id="KW-0812">Transmembrane</keyword>
<comment type="cofactor">
    <cofactor evidence="11">
        <name>Zn(2+)</name>
        <dbReference type="ChEBI" id="CHEBI:29105"/>
    </cofactor>
    <text evidence="11">Binds 2 Zn(2+) ions per subunit.</text>
</comment>
<evidence type="ECO:0000256" key="5">
    <source>
        <dbReference type="ARBA" id="ARBA00022801"/>
    </source>
</evidence>
<dbReference type="Proteomes" id="UP000187406">
    <property type="component" value="Unassembled WGS sequence"/>
</dbReference>
<feature type="binding site" evidence="11">
    <location>
        <position position="237"/>
    </location>
    <ligand>
        <name>Ca(2+)</name>
        <dbReference type="ChEBI" id="CHEBI:29108"/>
        <label>3</label>
    </ligand>
</feature>
<dbReference type="InterPro" id="IPR001818">
    <property type="entry name" value="Pept_M10_metallopeptidase"/>
</dbReference>
<keyword evidence="7" id="KW-0482">Metalloprotease</keyword>
<dbReference type="Gene3D" id="3.40.390.10">
    <property type="entry name" value="Collagenase (Catalytic Domain)"/>
    <property type="match status" value="1"/>
</dbReference>
<feature type="binding site" evidence="11">
    <location>
        <position position="232"/>
    </location>
    <ligand>
        <name>Zn(2+)</name>
        <dbReference type="ChEBI" id="CHEBI:29105"/>
        <label>1</label>
    </ligand>
</feature>
<dbReference type="PROSITE" id="PS00546">
    <property type="entry name" value="CYSTEINE_SWITCH"/>
    <property type="match status" value="1"/>
</dbReference>
<dbReference type="InterPro" id="IPR033739">
    <property type="entry name" value="M10A_MMP"/>
</dbReference>
<dbReference type="PRINTS" id="PR00138">
    <property type="entry name" value="MATRIXIN"/>
</dbReference>
<name>A0A1Q3AQT6_CEPFO</name>
<dbReference type="SUPFAM" id="SSF55486">
    <property type="entry name" value="Metalloproteases ('zincins'), catalytic domain"/>
    <property type="match status" value="1"/>
</dbReference>
<feature type="binding site" evidence="11">
    <location>
        <position position="255"/>
    </location>
    <ligand>
        <name>Zn(2+)</name>
        <dbReference type="ChEBI" id="CHEBI:29105"/>
        <label>1</label>
    </ligand>
</feature>
<accession>A0A1Q3AQT6</accession>
<dbReference type="GO" id="GO:0004222">
    <property type="term" value="F:metalloendopeptidase activity"/>
    <property type="evidence" value="ECO:0007669"/>
    <property type="project" value="InterPro"/>
</dbReference>
<feature type="binding site" evidence="11">
    <location>
        <position position="245"/>
    </location>
    <ligand>
        <name>Zn(2+)</name>
        <dbReference type="ChEBI" id="CHEBI:29105"/>
        <label>1</label>
    </ligand>
</feature>
<dbReference type="EMBL" id="BDDD01000055">
    <property type="protein sequence ID" value="GAV58089.1"/>
    <property type="molecule type" value="Genomic_DNA"/>
</dbReference>
<feature type="binding site" description="in inhibited form" evidence="11">
    <location>
        <position position="133"/>
    </location>
    <ligand>
        <name>Zn(2+)</name>
        <dbReference type="ChEBI" id="CHEBI:29105"/>
        <label>2</label>
        <note>catalytic</note>
    </ligand>
</feature>
<keyword evidence="2" id="KW-0645">Protease</keyword>
<feature type="transmembrane region" description="Helical" evidence="13">
    <location>
        <begin position="21"/>
        <end position="41"/>
    </location>
</feature>
<evidence type="ECO:0000259" key="14">
    <source>
        <dbReference type="SMART" id="SM00235"/>
    </source>
</evidence>
<dbReference type="InterPro" id="IPR036365">
    <property type="entry name" value="PGBD-like_sf"/>
</dbReference>
<keyword evidence="16" id="KW-1185">Reference proteome</keyword>
<dbReference type="GO" id="GO:0006508">
    <property type="term" value="P:proteolysis"/>
    <property type="evidence" value="ECO:0007669"/>
    <property type="project" value="UniProtKB-KW"/>
</dbReference>
<dbReference type="AlphaFoldDB" id="A0A1Q3AQT6"/>
<feature type="non-terminal residue" evidence="15">
    <location>
        <position position="1"/>
    </location>
</feature>
<evidence type="ECO:0000256" key="4">
    <source>
        <dbReference type="ARBA" id="ARBA00022729"/>
    </source>
</evidence>
<feature type="binding site" evidence="11">
    <location>
        <position position="220"/>
    </location>
    <ligand>
        <name>Ca(2+)</name>
        <dbReference type="ChEBI" id="CHEBI:29108"/>
        <label>2</label>
    </ligand>
</feature>
<evidence type="ECO:0000256" key="11">
    <source>
        <dbReference type="PIRSR" id="PIRSR621190-2"/>
    </source>
</evidence>
<keyword evidence="9" id="KW-0325">Glycoprotein</keyword>
<feature type="binding site" evidence="11">
    <location>
        <position position="283"/>
    </location>
    <ligand>
        <name>Zn(2+)</name>
        <dbReference type="ChEBI" id="CHEBI:29105"/>
        <label>2</label>
        <note>catalytic</note>
    </ligand>
</feature>
<dbReference type="GO" id="GO:0031012">
    <property type="term" value="C:extracellular matrix"/>
    <property type="evidence" value="ECO:0007669"/>
    <property type="project" value="InterPro"/>
</dbReference>
<evidence type="ECO:0000256" key="13">
    <source>
        <dbReference type="SAM" id="Phobius"/>
    </source>
</evidence>
<comment type="cofactor">
    <cofactor evidence="11">
        <name>Ca(2+)</name>
        <dbReference type="ChEBI" id="CHEBI:29108"/>
    </cofactor>
    <text evidence="11">Can bind about 5 Ca(2+) ions per subunit.</text>
</comment>
<evidence type="ECO:0000256" key="12">
    <source>
        <dbReference type="PIRSR" id="PIRSR621190-5"/>
    </source>
</evidence>
<evidence type="ECO:0000256" key="8">
    <source>
        <dbReference type="ARBA" id="ARBA00023145"/>
    </source>
</evidence>
<organism evidence="15 16">
    <name type="scientific">Cephalotus follicularis</name>
    <name type="common">Albany pitcher plant</name>
    <dbReference type="NCBI Taxonomy" id="3775"/>
    <lineage>
        <taxon>Eukaryota</taxon>
        <taxon>Viridiplantae</taxon>
        <taxon>Streptophyta</taxon>
        <taxon>Embryophyta</taxon>
        <taxon>Tracheophyta</taxon>
        <taxon>Spermatophyta</taxon>
        <taxon>Magnoliopsida</taxon>
        <taxon>eudicotyledons</taxon>
        <taxon>Gunneridae</taxon>
        <taxon>Pentapetalae</taxon>
        <taxon>rosids</taxon>
        <taxon>fabids</taxon>
        <taxon>Oxalidales</taxon>
        <taxon>Cephalotaceae</taxon>
        <taxon>Cephalotus</taxon>
    </lineage>
</organism>
<dbReference type="Pfam" id="PF00413">
    <property type="entry name" value="Peptidase_M10"/>
    <property type="match status" value="1"/>
</dbReference>
<keyword evidence="6 11" id="KW-0862">Zinc</keyword>
<dbReference type="GO" id="GO:0030574">
    <property type="term" value="P:collagen catabolic process"/>
    <property type="evidence" value="ECO:0007669"/>
    <property type="project" value="TreeGrafter"/>
</dbReference>
<feature type="binding site" evidence="11">
    <location>
        <position position="260"/>
    </location>
    <ligand>
        <name>Ca(2+)</name>
        <dbReference type="ChEBI" id="CHEBI:29108"/>
        <label>1</label>
    </ligand>
</feature>
<evidence type="ECO:0000256" key="1">
    <source>
        <dbReference type="ARBA" id="ARBA00009614"/>
    </source>
</evidence>
<evidence type="ECO:0000256" key="3">
    <source>
        <dbReference type="ARBA" id="ARBA00022723"/>
    </source>
</evidence>
<evidence type="ECO:0000256" key="6">
    <source>
        <dbReference type="ARBA" id="ARBA00022833"/>
    </source>
</evidence>
<keyword evidence="4" id="KW-0732">Signal</keyword>
<feature type="domain" description="Peptidase metallopeptidase" evidence="14">
    <location>
        <begin position="164"/>
        <end position="323"/>
    </location>
</feature>
<feature type="short sequence motif" description="Cysteine switch" evidence="12">
    <location>
        <begin position="131"/>
        <end position="156"/>
    </location>
</feature>
<keyword evidence="3 11" id="KW-0479">Metal-binding</keyword>
<dbReference type="Pfam" id="PF01471">
    <property type="entry name" value="PG_binding_1"/>
    <property type="match status" value="1"/>
</dbReference>